<protein>
    <submittedName>
        <fullName evidence="1">Uncharacterized protein</fullName>
    </submittedName>
</protein>
<evidence type="ECO:0000313" key="2">
    <source>
        <dbReference type="EMBL" id="QOS40726.1"/>
    </source>
</evidence>
<proteinExistence type="predicted"/>
<dbReference type="Gene3D" id="2.60.40.3630">
    <property type="match status" value="1"/>
</dbReference>
<dbReference type="PROSITE" id="PS51257">
    <property type="entry name" value="PROKAR_LIPOPROTEIN"/>
    <property type="match status" value="1"/>
</dbReference>
<dbReference type="RefSeq" id="WP_184652802.1">
    <property type="nucleotide sequence ID" value="NZ_JACHFR010000002.1"/>
</dbReference>
<organism evidence="1 3">
    <name type="scientific">Treponema rectale</name>
    <dbReference type="NCBI Taxonomy" id="744512"/>
    <lineage>
        <taxon>Bacteria</taxon>
        <taxon>Pseudomonadati</taxon>
        <taxon>Spirochaetota</taxon>
        <taxon>Spirochaetia</taxon>
        <taxon>Spirochaetales</taxon>
        <taxon>Treponemataceae</taxon>
        <taxon>Treponema</taxon>
    </lineage>
</organism>
<dbReference type="AlphaFoldDB" id="A0A840SES9"/>
<gene>
    <name evidence="2" type="ORF">DYE49_09800</name>
    <name evidence="1" type="ORF">HNP77_001763</name>
</gene>
<reference evidence="1 3" key="2">
    <citation type="submission" date="2020-08" db="EMBL/GenBank/DDBJ databases">
        <title>Genomic Encyclopedia of Type Strains, Phase IV (KMG-IV): sequencing the most valuable type-strain genomes for metagenomic binning, comparative biology and taxonomic classification.</title>
        <authorList>
            <person name="Goeker M."/>
        </authorList>
    </citation>
    <scope>NUCLEOTIDE SEQUENCE [LARGE SCALE GENOMIC DNA]</scope>
    <source>
        <strain evidence="1 3">DSM 103679</strain>
    </source>
</reference>
<evidence type="ECO:0000313" key="3">
    <source>
        <dbReference type="Proteomes" id="UP000578697"/>
    </source>
</evidence>
<dbReference type="Proteomes" id="UP000578697">
    <property type="component" value="Unassembled WGS sequence"/>
</dbReference>
<evidence type="ECO:0000313" key="4">
    <source>
        <dbReference type="Proteomes" id="UP000593591"/>
    </source>
</evidence>
<keyword evidence="3" id="KW-1185">Reference proteome</keyword>
<dbReference type="EMBL" id="JACHFR010000002">
    <property type="protein sequence ID" value="MBB5219394.1"/>
    <property type="molecule type" value="Genomic_DNA"/>
</dbReference>
<evidence type="ECO:0000313" key="1">
    <source>
        <dbReference type="EMBL" id="MBB5219394.1"/>
    </source>
</evidence>
<sequence>MQKIAKFFEKTMFTAAAVVFFAFGALFVSCSDGGGSGGSSVSLKSISLDVTDVKTAYISGEDAFTAEGLKVTALYSDKSRKEISAEEYTVTGYEKYADANGVLSLTGDANYVSVKITVEYNGQKASYSIVISKPVSRITVDVSKAVTDFFTGDEISLEAVELAEDDEEQAAGFIVRAFYLNEGDEGYAEEADEVVTTGVSFTAVDSSVSGTTDVKASYLGKESEAFAVNVYRISGTVASEYEKGDAVPSLDGIKVYLGDEEVTGAEVVLKDSEGNEYAESVFKVGTYSLIVTAGTAEKTFAEITVNRPDAEKFAVISDESKIEGAALQIRIDASDMNVKWAENLESVKPEITLSDGTVSSDPGAFFTAPAVNADTGIVEKFTIQIVLTSPVSTTVADVSADIAGTKYKATVRFVNGSCIPSDYVPSSLVLDKTSVELSCAATTTFKVTDGKYGLDYSSDVTWSLEEDSTGSSIEGGLFTAGTVDELSTVTVRASLKANPSVYAEASVTINPDKDDVSSIYDARIYNEENNGAWFHGELSWDDSQYKIVEITSKSAGIQNIIDVVPAEDKTTFMINLTSGEYRGVTKTFVFRVKTEKGAYYDVSVTYTDRDVTAGGSTTSIDDVSVEEAVLNPKLILAKENVEVEKNGTVRVAIAYDEILDFDAAKMSAASSDDEVVTAKIEGTELVLSWVKDGEATVTVSYDNSVTVKTTIAVTALAGEIVYESLPILPKGNMQTKVEGASVWLYLDNTNLGISGTDASKVEVTVTDTATGNEVGINTKEFNDYGANTVRLYLVFGAAYANLKVDVVGTFNGKNYKGEAVFKDGIYQFEFVPEALVVSPATKTVETGSEVTFTVKDTKYGVDITDKCTFATDNATVNGNKVTVGDAVGAVTVTVTYNDDESISASATLNVVEAGSVSYDVVPVLVNDTSIGGNQIFLYLDNSIIKMAVKNKFENEMEFVFTDTKTNEVLAVTPVEYNDWKGDKFRLYATLPSGGHDDATLRITATFGDKSYQSTVTFEGGKAVSNE</sequence>
<dbReference type="EMBL" id="CP031517">
    <property type="protein sequence ID" value="QOS40726.1"/>
    <property type="molecule type" value="Genomic_DNA"/>
</dbReference>
<dbReference type="Proteomes" id="UP000593591">
    <property type="component" value="Chromosome"/>
</dbReference>
<reference evidence="2 4" key="1">
    <citation type="submission" date="2018-08" db="EMBL/GenBank/DDBJ databases">
        <title>The first complete genome of Treponema rectale (CHPAT), a commensal spirochete of the bovine rectum.</title>
        <authorList>
            <person name="Staton G.J."/>
            <person name="Clegg S.R."/>
            <person name="Carter S.D."/>
            <person name="Radford A.D."/>
            <person name="Darby A."/>
            <person name="Hall N."/>
            <person name="Birtles R.J."/>
            <person name="Evans N.J."/>
        </authorList>
    </citation>
    <scope>NUCLEOTIDE SEQUENCE [LARGE SCALE GENOMIC DNA]</scope>
    <source>
        <strain evidence="2 4">CHPA</strain>
    </source>
</reference>
<accession>A0A840SES9</accession>
<name>A0A840SES9_9SPIR</name>
<dbReference type="KEGG" id="trc:DYE49_09800"/>